<feature type="domain" description="Helicase C-terminal" evidence="4">
    <location>
        <begin position="267"/>
        <end position="430"/>
    </location>
</feature>
<dbReference type="SUPFAM" id="SSF52540">
    <property type="entry name" value="P-loop containing nucleoside triphosphate hydrolases"/>
    <property type="match status" value="2"/>
</dbReference>
<dbReference type="PROSITE" id="PS51192">
    <property type="entry name" value="HELICASE_ATP_BIND_1"/>
    <property type="match status" value="1"/>
</dbReference>
<dbReference type="InterPro" id="IPR038718">
    <property type="entry name" value="SNF2-like_sf"/>
</dbReference>
<dbReference type="InterPro" id="IPR014001">
    <property type="entry name" value="Helicase_ATP-bd"/>
</dbReference>
<dbReference type="EMBL" id="BLSC01000211">
    <property type="protein sequence ID" value="GFP37895.1"/>
    <property type="molecule type" value="Genomic_DNA"/>
</dbReference>
<evidence type="ECO:0000313" key="6">
    <source>
        <dbReference type="Proteomes" id="UP000561271"/>
    </source>
</evidence>
<name>A0A6V8PZH0_9ACTN</name>
<dbReference type="AlphaFoldDB" id="A0A6V8PZH0"/>
<dbReference type="Gene3D" id="3.40.50.10810">
    <property type="entry name" value="Tandem AAA-ATPase domain"/>
    <property type="match status" value="1"/>
</dbReference>
<dbReference type="GO" id="GO:0005524">
    <property type="term" value="F:ATP binding"/>
    <property type="evidence" value="ECO:0007669"/>
    <property type="project" value="InterPro"/>
</dbReference>
<keyword evidence="2" id="KW-0175">Coiled coil</keyword>
<dbReference type="InterPro" id="IPR049730">
    <property type="entry name" value="SNF2/RAD54-like_C"/>
</dbReference>
<dbReference type="Pfam" id="PF00176">
    <property type="entry name" value="SNF2-rel_dom"/>
    <property type="match status" value="1"/>
</dbReference>
<dbReference type="PROSITE" id="PS51194">
    <property type="entry name" value="HELICASE_CTER"/>
    <property type="match status" value="1"/>
</dbReference>
<organism evidence="5 6">
    <name type="scientific">Candidatus Hakubella thermalkaliphila</name>
    <dbReference type="NCBI Taxonomy" id="2754717"/>
    <lineage>
        <taxon>Bacteria</taxon>
        <taxon>Bacillati</taxon>
        <taxon>Actinomycetota</taxon>
        <taxon>Actinomycetota incertae sedis</taxon>
        <taxon>Candidatus Hakubellales</taxon>
        <taxon>Candidatus Hakubellaceae</taxon>
        <taxon>Candidatus Hakubella</taxon>
    </lineage>
</organism>
<comment type="caution">
    <text evidence="5">The sequence shown here is derived from an EMBL/GenBank/DDBJ whole genome shotgun (WGS) entry which is preliminary data.</text>
</comment>
<sequence length="497" mass="58544">TSLDFAKREEILPSLSSVDWDLVIVDEAHKMAAYRYGDKLSRTERYKLGEVISKTTDHLLFLTATPHKGDPENYRLFLDLLVPGFFATQELIDESLKNRDNPLFIRRMKEDLKDFEGKPIFTNRYPKTIKFRLSEKEKKLYNELSKYVISQYNRALQMDKRRNVAFALLILQRRMASSTYALLRSLERRKERLEDLLKGPELIKEVPTYIDIEEVDDYEEEGRWEQEKKWETLSIAENREELEKEIATLNELIAEAKEILDEEQEVKLTELKKAVEGGFKKIREMQGNEKILIFTESRDTMEYLLKRIKSWGYSVNYIHGGMRLEERVEAEKVFQHEKQIMVATEAAGEGINLQFCHLMINYDIPWNPNRLEQRMGRIHRYGQQKDVYVFNLVAEDTREGQVLAKIFDKLEEIRKAMGSDKVFDVIGDVFYGKNLYQLILDAVASAKSMDEIIKELDIRVDEKYIKKIKEALGESLATRHIDYTRIKEMAEKAKEYR</sequence>
<dbReference type="InterPro" id="IPR001650">
    <property type="entry name" value="Helicase_C-like"/>
</dbReference>
<reference evidence="5 6" key="1">
    <citation type="journal article" date="2020" name="Front. Microbiol.">
        <title>Single-cell genomics of novel Actinobacteria with the Wood-Ljungdahl pathway discovered in a serpentinizing system.</title>
        <authorList>
            <person name="Merino N."/>
            <person name="Kawai M."/>
            <person name="Boyd E.S."/>
            <person name="Colman D.R."/>
            <person name="McGlynn S.E."/>
            <person name="Nealson K.H."/>
            <person name="Kurokawa K."/>
            <person name="Hongoh Y."/>
        </authorList>
    </citation>
    <scope>NUCLEOTIDE SEQUENCE [LARGE SCALE GENOMIC DNA]</scope>
    <source>
        <strain evidence="5 6">S44</strain>
    </source>
</reference>
<evidence type="ECO:0000259" key="4">
    <source>
        <dbReference type="PROSITE" id="PS51194"/>
    </source>
</evidence>
<dbReference type="CDD" id="cd18793">
    <property type="entry name" value="SF2_C_SNF"/>
    <property type="match status" value="1"/>
</dbReference>
<proteinExistence type="predicted"/>
<dbReference type="InterPro" id="IPR000330">
    <property type="entry name" value="SNF2_N"/>
</dbReference>
<dbReference type="Gene3D" id="3.40.50.300">
    <property type="entry name" value="P-loop containing nucleotide triphosphate hydrolases"/>
    <property type="match status" value="1"/>
</dbReference>
<evidence type="ECO:0000313" key="5">
    <source>
        <dbReference type="EMBL" id="GFP37895.1"/>
    </source>
</evidence>
<gene>
    <name evidence="5" type="ORF">HKBW3S44_01575</name>
</gene>
<dbReference type="PANTHER" id="PTHR10799">
    <property type="entry name" value="SNF2/RAD54 HELICASE FAMILY"/>
    <property type="match status" value="1"/>
</dbReference>
<feature type="coiled-coil region" evidence="2">
    <location>
        <begin position="232"/>
        <end position="269"/>
    </location>
</feature>
<dbReference type="GO" id="GO:0016787">
    <property type="term" value="F:hydrolase activity"/>
    <property type="evidence" value="ECO:0007669"/>
    <property type="project" value="UniProtKB-KW"/>
</dbReference>
<dbReference type="RefSeq" id="WP_176232022.1">
    <property type="nucleotide sequence ID" value="NZ_BLSC01000211.1"/>
</dbReference>
<evidence type="ECO:0008006" key="7">
    <source>
        <dbReference type="Google" id="ProtNLM"/>
    </source>
</evidence>
<evidence type="ECO:0000259" key="3">
    <source>
        <dbReference type="PROSITE" id="PS51192"/>
    </source>
</evidence>
<evidence type="ECO:0000256" key="1">
    <source>
        <dbReference type="ARBA" id="ARBA00022801"/>
    </source>
</evidence>
<dbReference type="InterPro" id="IPR027417">
    <property type="entry name" value="P-loop_NTPase"/>
</dbReference>
<evidence type="ECO:0000256" key="2">
    <source>
        <dbReference type="SAM" id="Coils"/>
    </source>
</evidence>
<feature type="domain" description="Helicase ATP-binding" evidence="3">
    <location>
        <begin position="1"/>
        <end position="84"/>
    </location>
</feature>
<feature type="non-terminal residue" evidence="5">
    <location>
        <position position="497"/>
    </location>
</feature>
<feature type="non-terminal residue" evidence="5">
    <location>
        <position position="1"/>
    </location>
</feature>
<dbReference type="Pfam" id="PF00271">
    <property type="entry name" value="Helicase_C"/>
    <property type="match status" value="1"/>
</dbReference>
<keyword evidence="1" id="KW-0378">Hydrolase</keyword>
<accession>A0A6V8PZH0</accession>
<dbReference type="SMART" id="SM00490">
    <property type="entry name" value="HELICc"/>
    <property type="match status" value="1"/>
</dbReference>
<dbReference type="Proteomes" id="UP000561271">
    <property type="component" value="Unassembled WGS sequence"/>
</dbReference>
<protein>
    <recommendedName>
        <fullName evidence="7">Helicase</fullName>
    </recommendedName>
</protein>